<gene>
    <name evidence="1" type="ORF">AVEN_162353_1</name>
</gene>
<reference evidence="1 2" key="1">
    <citation type="journal article" date="2019" name="Sci. Rep.">
        <title>Orb-weaving spider Araneus ventricosus genome elucidates the spidroin gene catalogue.</title>
        <authorList>
            <person name="Kono N."/>
            <person name="Nakamura H."/>
            <person name="Ohtoshi R."/>
            <person name="Moran D.A.P."/>
            <person name="Shinohara A."/>
            <person name="Yoshida Y."/>
            <person name="Fujiwara M."/>
            <person name="Mori M."/>
            <person name="Tomita M."/>
            <person name="Arakawa K."/>
        </authorList>
    </citation>
    <scope>NUCLEOTIDE SEQUENCE [LARGE SCALE GENOMIC DNA]</scope>
</reference>
<keyword evidence="2" id="KW-1185">Reference proteome</keyword>
<name>A0A4Y2N2W5_ARAVE</name>
<organism evidence="1 2">
    <name type="scientific">Araneus ventricosus</name>
    <name type="common">Orbweaver spider</name>
    <name type="synonym">Epeira ventricosa</name>
    <dbReference type="NCBI Taxonomy" id="182803"/>
    <lineage>
        <taxon>Eukaryota</taxon>
        <taxon>Metazoa</taxon>
        <taxon>Ecdysozoa</taxon>
        <taxon>Arthropoda</taxon>
        <taxon>Chelicerata</taxon>
        <taxon>Arachnida</taxon>
        <taxon>Araneae</taxon>
        <taxon>Araneomorphae</taxon>
        <taxon>Entelegynae</taxon>
        <taxon>Araneoidea</taxon>
        <taxon>Araneidae</taxon>
        <taxon>Araneus</taxon>
    </lineage>
</organism>
<proteinExistence type="predicted"/>
<evidence type="ECO:0000313" key="1">
    <source>
        <dbReference type="EMBL" id="GBN33681.1"/>
    </source>
</evidence>
<comment type="caution">
    <text evidence="1">The sequence shown here is derived from an EMBL/GenBank/DDBJ whole genome shotgun (WGS) entry which is preliminary data.</text>
</comment>
<dbReference type="Proteomes" id="UP000499080">
    <property type="component" value="Unassembled WGS sequence"/>
</dbReference>
<dbReference type="AlphaFoldDB" id="A0A4Y2N2W5"/>
<accession>A0A4Y2N2W5</accession>
<protein>
    <submittedName>
        <fullName evidence="1">Uncharacterized protein</fullName>
    </submittedName>
</protein>
<sequence length="190" mass="23012">MILAVKKNFVKRFKSIWQIRPRSQVSDGKRLKKINEPHHLVAAIYYIGQYNVNHYWINRPVYPHAELAVCTLFLEDLKKCIDYQNQKKNVSEWLNVARIDEFGNYYFPFSEICIPVTNCVIRLRRDMEFSNDNEETNSSLWWYYDDEKMYLKTNPELNDLSKDDWFFHQKRTGNCLFEVLINRMYKLTEC</sequence>
<evidence type="ECO:0000313" key="2">
    <source>
        <dbReference type="Proteomes" id="UP000499080"/>
    </source>
</evidence>
<dbReference type="EMBL" id="BGPR01008415">
    <property type="protein sequence ID" value="GBN33681.1"/>
    <property type="molecule type" value="Genomic_DNA"/>
</dbReference>